<evidence type="ECO:0000313" key="2">
    <source>
        <dbReference type="Proteomes" id="UP000054007"/>
    </source>
</evidence>
<dbReference type="EMBL" id="KN880474">
    <property type="protein sequence ID" value="KIY70021.1"/>
    <property type="molecule type" value="Genomic_DNA"/>
</dbReference>
<evidence type="ECO:0008006" key="3">
    <source>
        <dbReference type="Google" id="ProtNLM"/>
    </source>
</evidence>
<accession>A0A0D7BK83</accession>
<protein>
    <recommendedName>
        <fullName evidence="3">Protein kinase domain-containing protein</fullName>
    </recommendedName>
</protein>
<keyword evidence="2" id="KW-1185">Reference proteome</keyword>
<dbReference type="AlphaFoldDB" id="A0A0D7BK83"/>
<dbReference type="Proteomes" id="UP000054007">
    <property type="component" value="Unassembled WGS sequence"/>
</dbReference>
<sequence length="177" mass="19656">MAELASTPLISKISRHRPTYFDIFSRASKLGLVDLKWSSPLLAKLSKPQVILEELCQWNGKANVYYGKLESGGADAIDIAVKIGDHDEITDEALQYRDMHSLWGKTIPICHGLYSLAAAGKQLGVLVLERFGSTIDCRLSSLSRMEKTTLLNHVLEIHSLGKILNDLQPRNWGLALD</sequence>
<gene>
    <name evidence="1" type="ORF">CYLTODRAFT_409171</name>
</gene>
<reference evidence="1 2" key="1">
    <citation type="journal article" date="2015" name="Fungal Genet. Biol.">
        <title>Evolution of novel wood decay mechanisms in Agaricales revealed by the genome sequences of Fistulina hepatica and Cylindrobasidium torrendii.</title>
        <authorList>
            <person name="Floudas D."/>
            <person name="Held B.W."/>
            <person name="Riley R."/>
            <person name="Nagy L.G."/>
            <person name="Koehler G."/>
            <person name="Ransdell A.S."/>
            <person name="Younus H."/>
            <person name="Chow J."/>
            <person name="Chiniquy J."/>
            <person name="Lipzen A."/>
            <person name="Tritt A."/>
            <person name="Sun H."/>
            <person name="Haridas S."/>
            <person name="LaButti K."/>
            <person name="Ohm R.A."/>
            <person name="Kues U."/>
            <person name="Blanchette R.A."/>
            <person name="Grigoriev I.V."/>
            <person name="Minto R.E."/>
            <person name="Hibbett D.S."/>
        </authorList>
    </citation>
    <scope>NUCLEOTIDE SEQUENCE [LARGE SCALE GENOMIC DNA]</scope>
    <source>
        <strain evidence="1 2">FP15055 ss-10</strain>
    </source>
</reference>
<dbReference type="OrthoDB" id="2521594at2759"/>
<organism evidence="1 2">
    <name type="scientific">Cylindrobasidium torrendii FP15055 ss-10</name>
    <dbReference type="NCBI Taxonomy" id="1314674"/>
    <lineage>
        <taxon>Eukaryota</taxon>
        <taxon>Fungi</taxon>
        <taxon>Dikarya</taxon>
        <taxon>Basidiomycota</taxon>
        <taxon>Agaricomycotina</taxon>
        <taxon>Agaricomycetes</taxon>
        <taxon>Agaricomycetidae</taxon>
        <taxon>Agaricales</taxon>
        <taxon>Marasmiineae</taxon>
        <taxon>Physalacriaceae</taxon>
        <taxon>Cylindrobasidium</taxon>
    </lineage>
</organism>
<evidence type="ECO:0000313" key="1">
    <source>
        <dbReference type="EMBL" id="KIY70021.1"/>
    </source>
</evidence>
<name>A0A0D7BK83_9AGAR</name>
<proteinExistence type="predicted"/>